<evidence type="ECO:0000313" key="2">
    <source>
        <dbReference type="EMBL" id="KAF7509294.1"/>
    </source>
</evidence>
<gene>
    <name evidence="2" type="ORF">GJ744_008188</name>
</gene>
<protein>
    <recommendedName>
        <fullName evidence="4">Hydrophobin</fullName>
    </recommendedName>
</protein>
<evidence type="ECO:0000313" key="3">
    <source>
        <dbReference type="Proteomes" id="UP000606974"/>
    </source>
</evidence>
<dbReference type="OrthoDB" id="10641099at2759"/>
<keyword evidence="3" id="KW-1185">Reference proteome</keyword>
<name>A0A8H7AJI1_9EURO</name>
<feature type="chain" id="PRO_5034509007" description="Hydrophobin" evidence="1">
    <location>
        <begin position="17"/>
        <end position="213"/>
    </location>
</feature>
<keyword evidence="1" id="KW-0732">Signal</keyword>
<dbReference type="AlphaFoldDB" id="A0A8H7AJI1"/>
<organism evidence="2 3">
    <name type="scientific">Endocarpon pusillum</name>
    <dbReference type="NCBI Taxonomy" id="364733"/>
    <lineage>
        <taxon>Eukaryota</taxon>
        <taxon>Fungi</taxon>
        <taxon>Dikarya</taxon>
        <taxon>Ascomycota</taxon>
        <taxon>Pezizomycotina</taxon>
        <taxon>Eurotiomycetes</taxon>
        <taxon>Chaetothyriomycetidae</taxon>
        <taxon>Verrucariales</taxon>
        <taxon>Verrucariaceae</taxon>
        <taxon>Endocarpon</taxon>
    </lineage>
</organism>
<accession>A0A8H7AJI1</accession>
<reference evidence="2" key="1">
    <citation type="submission" date="2020-02" db="EMBL/GenBank/DDBJ databases">
        <authorList>
            <person name="Palmer J.M."/>
        </authorList>
    </citation>
    <scope>NUCLEOTIDE SEQUENCE</scope>
    <source>
        <strain evidence="2">EPUS1.4</strain>
        <tissue evidence="2">Thallus</tissue>
    </source>
</reference>
<evidence type="ECO:0000256" key="1">
    <source>
        <dbReference type="SAM" id="SignalP"/>
    </source>
</evidence>
<comment type="caution">
    <text evidence="2">The sequence shown here is derived from an EMBL/GenBank/DDBJ whole genome shotgun (WGS) entry which is preliminary data.</text>
</comment>
<sequence>MLFTTVLLSLISMAAADVSCAPQLAPASCSALATGGALEARGVSCNIVTGVFGALKVLGPAATSFCSSYLGVPSATTTSTTVTPALSTESATVTTTTITTVYAFTGLAKRSVEAPHAQVHDLKARMVPQAMAKFRAEEISSACSCFNITPRSTVTVTSTAPTPVTTQFATLTQTSTFRTCQASGGHCDCSDPGACCHLACSCNGPQGPVSTCL</sequence>
<feature type="signal peptide" evidence="1">
    <location>
        <begin position="1"/>
        <end position="16"/>
    </location>
</feature>
<proteinExistence type="predicted"/>
<evidence type="ECO:0008006" key="4">
    <source>
        <dbReference type="Google" id="ProtNLM"/>
    </source>
</evidence>
<dbReference type="Proteomes" id="UP000606974">
    <property type="component" value="Unassembled WGS sequence"/>
</dbReference>
<dbReference type="EMBL" id="JAACFV010000043">
    <property type="protein sequence ID" value="KAF7509294.1"/>
    <property type="molecule type" value="Genomic_DNA"/>
</dbReference>